<dbReference type="GO" id="GO:0005576">
    <property type="term" value="C:extracellular region"/>
    <property type="evidence" value="ECO:0007669"/>
    <property type="project" value="UniProtKB-SubCell"/>
</dbReference>
<evidence type="ECO:0000313" key="5">
    <source>
        <dbReference type="Proteomes" id="UP000007382"/>
    </source>
</evidence>
<dbReference type="KEGG" id="lfc:LFE_2253"/>
<dbReference type="Pfam" id="PF01522">
    <property type="entry name" value="Polysacc_deac_1"/>
    <property type="match status" value="1"/>
</dbReference>
<organism evidence="4 5">
    <name type="scientific">Leptospirillum ferrooxidans (strain C2-3)</name>
    <dbReference type="NCBI Taxonomy" id="1162668"/>
    <lineage>
        <taxon>Bacteria</taxon>
        <taxon>Pseudomonadati</taxon>
        <taxon>Nitrospirota</taxon>
        <taxon>Nitrospiria</taxon>
        <taxon>Nitrospirales</taxon>
        <taxon>Nitrospiraceae</taxon>
        <taxon>Leptospirillum</taxon>
    </lineage>
</organism>
<protein>
    <submittedName>
        <fullName evidence="4">Putative polysaccharide deacetylase</fullName>
    </submittedName>
</protein>
<proteinExistence type="predicted"/>
<comment type="subcellular location">
    <subcellularLocation>
        <location evidence="1">Secreted</location>
    </subcellularLocation>
</comment>
<accession>I0IRM6</accession>
<dbReference type="InterPro" id="IPR011330">
    <property type="entry name" value="Glyco_hydro/deAcase_b/a-brl"/>
</dbReference>
<dbReference type="PROSITE" id="PS51677">
    <property type="entry name" value="NODB"/>
    <property type="match status" value="1"/>
</dbReference>
<dbReference type="eggNOG" id="COG0726">
    <property type="taxonomic scope" value="Bacteria"/>
</dbReference>
<dbReference type="InterPro" id="IPR051398">
    <property type="entry name" value="Polysacch_Deacetylase"/>
</dbReference>
<feature type="domain" description="NodB homology" evidence="3">
    <location>
        <begin position="75"/>
        <end position="266"/>
    </location>
</feature>
<dbReference type="PANTHER" id="PTHR34216">
    <property type="match status" value="1"/>
</dbReference>
<dbReference type="PANTHER" id="PTHR34216:SF3">
    <property type="entry name" value="POLY-BETA-1,6-N-ACETYL-D-GLUCOSAMINE N-DEACETYLASE"/>
    <property type="match status" value="1"/>
</dbReference>
<evidence type="ECO:0000259" key="3">
    <source>
        <dbReference type="PROSITE" id="PS51677"/>
    </source>
</evidence>
<dbReference type="GO" id="GO:0005975">
    <property type="term" value="P:carbohydrate metabolic process"/>
    <property type="evidence" value="ECO:0007669"/>
    <property type="project" value="InterPro"/>
</dbReference>
<dbReference type="HOGENOM" id="CLU_030024_5_3_0"/>
<dbReference type="CDD" id="cd10918">
    <property type="entry name" value="CE4_NodB_like_5s_6s"/>
    <property type="match status" value="1"/>
</dbReference>
<dbReference type="InterPro" id="IPR002509">
    <property type="entry name" value="NODB_dom"/>
</dbReference>
<dbReference type="AlphaFoldDB" id="I0IRM6"/>
<dbReference type="GO" id="GO:0016810">
    <property type="term" value="F:hydrolase activity, acting on carbon-nitrogen (but not peptide) bonds"/>
    <property type="evidence" value="ECO:0007669"/>
    <property type="project" value="InterPro"/>
</dbReference>
<reference evidence="4 5" key="1">
    <citation type="journal article" date="2012" name="J. Bacteriol.">
        <title>Complete Genome Sequence of Leptospirillum ferrooxidans Strain C2-3, Isolated from a Fresh Volcanic Ash Deposit on the Island of Miyake, Japan.</title>
        <authorList>
            <person name="Fujimura R."/>
            <person name="Sato Y."/>
            <person name="Nishizawa T."/>
            <person name="Oshima K."/>
            <person name="Kim S.-W."/>
            <person name="Hattori M."/>
            <person name="Kamijo T."/>
            <person name="Ohta H."/>
        </authorList>
    </citation>
    <scope>NUCLEOTIDE SEQUENCE [LARGE SCALE GENOMIC DNA]</scope>
    <source>
        <strain evidence="4 5">C2-3</strain>
    </source>
</reference>
<dbReference type="EMBL" id="AP012342">
    <property type="protein sequence ID" value="BAM07925.1"/>
    <property type="molecule type" value="Genomic_DNA"/>
</dbReference>
<dbReference type="Proteomes" id="UP000007382">
    <property type="component" value="Chromosome"/>
</dbReference>
<evidence type="ECO:0000256" key="2">
    <source>
        <dbReference type="ARBA" id="ARBA00022729"/>
    </source>
</evidence>
<keyword evidence="5" id="KW-1185">Reference proteome</keyword>
<evidence type="ECO:0000256" key="1">
    <source>
        <dbReference type="ARBA" id="ARBA00004613"/>
    </source>
</evidence>
<dbReference type="SUPFAM" id="SSF88713">
    <property type="entry name" value="Glycoside hydrolase/deacetylase"/>
    <property type="match status" value="1"/>
</dbReference>
<gene>
    <name evidence="4" type="ordered locus">LFE_2253</name>
</gene>
<reference evidence="5" key="2">
    <citation type="submission" date="2012-03" db="EMBL/GenBank/DDBJ databases">
        <title>The complete genome sequence of the pioneer microbe on fresh volcanic deposit, Leptospirillum ferrooxidans strain C2-3.</title>
        <authorList>
            <person name="Fujimura R."/>
            <person name="Sato Y."/>
            <person name="Nishizawa T."/>
            <person name="Nanba K."/>
            <person name="Oshima K."/>
            <person name="Hattori M."/>
            <person name="Kamijo T."/>
            <person name="Ohta H."/>
        </authorList>
    </citation>
    <scope>NUCLEOTIDE SEQUENCE [LARGE SCALE GENOMIC DNA]</scope>
    <source>
        <strain evidence="5">C2-3</strain>
    </source>
</reference>
<dbReference type="RefSeq" id="WP_014450408.1">
    <property type="nucleotide sequence ID" value="NC_017094.1"/>
</dbReference>
<dbReference type="PATRIC" id="fig|1162668.3.peg.2671"/>
<evidence type="ECO:0000313" key="4">
    <source>
        <dbReference type="EMBL" id="BAM07925.1"/>
    </source>
</evidence>
<name>I0IRM6_LEPFC</name>
<dbReference type="Gene3D" id="3.20.20.370">
    <property type="entry name" value="Glycoside hydrolase/deacetylase"/>
    <property type="match status" value="1"/>
</dbReference>
<dbReference type="STRING" id="1162668.LFE_2253"/>
<sequence length="266" mass="29957">MEHTKRKRAIILMYHQLIPNDAPGNWTPNDLADPYYGVREQVFREHLSLFRRTSLPVIDLDHYLSEEASREDPPLSIIISFDDGYQSDLALAGKALVTAGFPAIFFLSTARLGGHGMMTPEQARELALLPRMRIGAHGATHRFLTDLTDKELEGELQDAKLKIQEWSGEKNIYISAPGGRINSNAIRKVMEAGYKGLLTSNPGAYIKGGDPFFIPRLPVTNTMSVKQLESLLDPDSFSFQANRWIRTGRRLVREWISSPPLSRKKP</sequence>
<dbReference type="OrthoDB" id="9814639at2"/>
<keyword evidence="2" id="KW-0732">Signal</keyword>